<organism evidence="2 3">
    <name type="scientific">Nonomuraea rosea</name>
    <dbReference type="NCBI Taxonomy" id="638574"/>
    <lineage>
        <taxon>Bacteria</taxon>
        <taxon>Bacillati</taxon>
        <taxon>Actinomycetota</taxon>
        <taxon>Actinomycetes</taxon>
        <taxon>Streptosporangiales</taxon>
        <taxon>Streptosporangiaceae</taxon>
        <taxon>Nonomuraea</taxon>
    </lineage>
</organism>
<comment type="caution">
    <text evidence="2">The sequence shown here is derived from an EMBL/GenBank/DDBJ whole genome shotgun (WGS) entry which is preliminary data.</text>
</comment>
<evidence type="ECO:0000313" key="2">
    <source>
        <dbReference type="EMBL" id="GAA3531411.1"/>
    </source>
</evidence>
<dbReference type="RefSeq" id="WP_345558721.1">
    <property type="nucleotide sequence ID" value="NZ_BAABDQ010000001.1"/>
</dbReference>
<gene>
    <name evidence="2" type="ORF">GCM10022419_008140</name>
</gene>
<sequence length="86" mass="9712">MTADQKRLSAQRAIAADISWARTPNRAERTEAGRKASPMSLDYWIAKIRTEGIVREQDIPAAARNAHRAHMRGMSLKAAARRKRRS</sequence>
<protein>
    <submittedName>
        <fullName evidence="2">Uncharacterized protein</fullName>
    </submittedName>
</protein>
<feature type="region of interest" description="Disordered" evidence="1">
    <location>
        <begin position="64"/>
        <end position="86"/>
    </location>
</feature>
<keyword evidence="3" id="KW-1185">Reference proteome</keyword>
<accession>A0ABP6VCF7</accession>
<evidence type="ECO:0000256" key="1">
    <source>
        <dbReference type="SAM" id="MobiDB-lite"/>
    </source>
</evidence>
<dbReference type="EMBL" id="BAABDQ010000001">
    <property type="protein sequence ID" value="GAA3531411.1"/>
    <property type="molecule type" value="Genomic_DNA"/>
</dbReference>
<proteinExistence type="predicted"/>
<evidence type="ECO:0000313" key="3">
    <source>
        <dbReference type="Proteomes" id="UP001500630"/>
    </source>
</evidence>
<name>A0ABP6VCF7_9ACTN</name>
<dbReference type="Proteomes" id="UP001500630">
    <property type="component" value="Unassembled WGS sequence"/>
</dbReference>
<reference evidence="3" key="1">
    <citation type="journal article" date="2019" name="Int. J. Syst. Evol. Microbiol.">
        <title>The Global Catalogue of Microorganisms (GCM) 10K type strain sequencing project: providing services to taxonomists for standard genome sequencing and annotation.</title>
        <authorList>
            <consortium name="The Broad Institute Genomics Platform"/>
            <consortium name="The Broad Institute Genome Sequencing Center for Infectious Disease"/>
            <person name="Wu L."/>
            <person name="Ma J."/>
        </authorList>
    </citation>
    <scope>NUCLEOTIDE SEQUENCE [LARGE SCALE GENOMIC DNA]</scope>
    <source>
        <strain evidence="3">JCM 17326</strain>
    </source>
</reference>